<protein>
    <submittedName>
        <fullName evidence="13">Protein odd-skipped-related 2</fullName>
    </submittedName>
</protein>
<evidence type="ECO:0000256" key="1">
    <source>
        <dbReference type="ARBA" id="ARBA00003767"/>
    </source>
</evidence>
<feature type="domain" description="C2H2-type" evidence="12">
    <location>
        <begin position="149"/>
        <end position="176"/>
    </location>
</feature>
<keyword evidence="14" id="KW-1185">Reference proteome</keyword>
<gene>
    <name evidence="13" type="ORF">Fcan01_20105</name>
</gene>
<dbReference type="Proteomes" id="UP000198287">
    <property type="component" value="Unassembled WGS sequence"/>
</dbReference>
<evidence type="ECO:0000256" key="3">
    <source>
        <dbReference type="ARBA" id="ARBA00006991"/>
    </source>
</evidence>
<feature type="domain" description="C2H2-type" evidence="12">
    <location>
        <begin position="121"/>
        <end position="148"/>
    </location>
</feature>
<evidence type="ECO:0000256" key="11">
    <source>
        <dbReference type="PROSITE-ProRule" id="PRU00042"/>
    </source>
</evidence>
<accession>A0A226DJN3</accession>
<dbReference type="InterPro" id="IPR013087">
    <property type="entry name" value="Znf_C2H2_type"/>
</dbReference>
<comment type="caution">
    <text evidence="13">The sequence shown here is derived from an EMBL/GenBank/DDBJ whole genome shotgun (WGS) entry which is preliminary data.</text>
</comment>
<keyword evidence="6 11" id="KW-0863">Zinc-finger</keyword>
<dbReference type="FunFam" id="3.30.160.60:FF:000294">
    <property type="entry name" value="Odd-skipped-related transciption factor 2"/>
    <property type="match status" value="1"/>
</dbReference>
<evidence type="ECO:0000256" key="9">
    <source>
        <dbReference type="ARBA" id="ARBA00023163"/>
    </source>
</evidence>
<dbReference type="Gene3D" id="3.30.160.60">
    <property type="entry name" value="Classic Zinc Finger"/>
    <property type="match status" value="4"/>
</dbReference>
<dbReference type="FunFam" id="3.30.160.60:FF:000446">
    <property type="entry name" value="Zinc finger protein"/>
    <property type="match status" value="1"/>
</dbReference>
<dbReference type="InterPro" id="IPR050717">
    <property type="entry name" value="C2H2-ZF_Transcription_Reg"/>
</dbReference>
<sequence>MERKFGDDVIFKPADVREFVGPCLKLMVAMGFLLLISICHCLSGKQDEENEMGSSTKISRKDDVTINIDNAPVPETNPGMESDGKKCPEKRNFACNFCGREFTKCSSLVIHEKTHTDERPFSCDICGNTYSEEEDLRNHRPIHGTEKPFKCSQCGKGFSQSRTLEVHGILHVDDAPFKCTHCARAFHDVSNLSLHLLIHCDTRPYDESTEKLIPGEEELLSYVELEAGVNHSDTEVKKY</sequence>
<dbReference type="SMART" id="SM00355">
    <property type="entry name" value="ZnF_C2H2"/>
    <property type="match status" value="4"/>
</dbReference>
<dbReference type="STRING" id="158441.A0A226DJN3"/>
<proteinExistence type="inferred from homology"/>
<keyword evidence="9" id="KW-0804">Transcription</keyword>
<evidence type="ECO:0000313" key="13">
    <source>
        <dbReference type="EMBL" id="OXA45330.1"/>
    </source>
</evidence>
<evidence type="ECO:0000256" key="8">
    <source>
        <dbReference type="ARBA" id="ARBA00023015"/>
    </source>
</evidence>
<comment type="function">
    <text evidence="1">May be involved in transcriptional regulation.</text>
</comment>
<evidence type="ECO:0000259" key="12">
    <source>
        <dbReference type="PROSITE" id="PS50157"/>
    </source>
</evidence>
<comment type="similarity">
    <text evidence="3">Belongs to the krueppel C2H2-type zinc-finger protein family.</text>
</comment>
<evidence type="ECO:0000256" key="10">
    <source>
        <dbReference type="ARBA" id="ARBA00023242"/>
    </source>
</evidence>
<evidence type="ECO:0000256" key="2">
    <source>
        <dbReference type="ARBA" id="ARBA00004123"/>
    </source>
</evidence>
<dbReference type="AlphaFoldDB" id="A0A226DJN3"/>
<comment type="subcellular location">
    <subcellularLocation>
        <location evidence="2">Nucleus</location>
    </subcellularLocation>
</comment>
<evidence type="ECO:0000256" key="4">
    <source>
        <dbReference type="ARBA" id="ARBA00022723"/>
    </source>
</evidence>
<dbReference type="GO" id="GO:0000981">
    <property type="term" value="F:DNA-binding transcription factor activity, RNA polymerase II-specific"/>
    <property type="evidence" value="ECO:0007669"/>
    <property type="project" value="TreeGrafter"/>
</dbReference>
<dbReference type="OrthoDB" id="6077919at2759"/>
<keyword evidence="7" id="KW-0862">Zinc</keyword>
<keyword evidence="5" id="KW-0677">Repeat</keyword>
<dbReference type="PROSITE" id="PS50157">
    <property type="entry name" value="ZINC_FINGER_C2H2_2"/>
    <property type="match status" value="4"/>
</dbReference>
<feature type="domain" description="C2H2-type" evidence="12">
    <location>
        <begin position="93"/>
        <end position="120"/>
    </location>
</feature>
<keyword evidence="8" id="KW-0805">Transcription regulation</keyword>
<evidence type="ECO:0000256" key="6">
    <source>
        <dbReference type="ARBA" id="ARBA00022771"/>
    </source>
</evidence>
<keyword evidence="10" id="KW-0539">Nucleus</keyword>
<dbReference type="SUPFAM" id="SSF57667">
    <property type="entry name" value="beta-beta-alpha zinc fingers"/>
    <property type="match status" value="2"/>
</dbReference>
<dbReference type="OMA" id="FKCTHCA"/>
<reference evidence="13 14" key="1">
    <citation type="submission" date="2015-12" db="EMBL/GenBank/DDBJ databases">
        <title>The genome of Folsomia candida.</title>
        <authorList>
            <person name="Faddeeva A."/>
            <person name="Derks M.F."/>
            <person name="Anvar Y."/>
            <person name="Smit S."/>
            <person name="Van Straalen N."/>
            <person name="Roelofs D."/>
        </authorList>
    </citation>
    <scope>NUCLEOTIDE SEQUENCE [LARGE SCALE GENOMIC DNA]</scope>
    <source>
        <strain evidence="13 14">VU population</strain>
        <tissue evidence="13">Whole body</tissue>
    </source>
</reference>
<feature type="domain" description="C2H2-type" evidence="12">
    <location>
        <begin position="177"/>
        <end position="204"/>
    </location>
</feature>
<dbReference type="InterPro" id="IPR036236">
    <property type="entry name" value="Znf_C2H2_sf"/>
</dbReference>
<organism evidence="13 14">
    <name type="scientific">Folsomia candida</name>
    <name type="common">Springtail</name>
    <dbReference type="NCBI Taxonomy" id="158441"/>
    <lineage>
        <taxon>Eukaryota</taxon>
        <taxon>Metazoa</taxon>
        <taxon>Ecdysozoa</taxon>
        <taxon>Arthropoda</taxon>
        <taxon>Hexapoda</taxon>
        <taxon>Collembola</taxon>
        <taxon>Entomobryomorpha</taxon>
        <taxon>Isotomoidea</taxon>
        <taxon>Isotomidae</taxon>
        <taxon>Proisotominae</taxon>
        <taxon>Folsomia</taxon>
    </lineage>
</organism>
<evidence type="ECO:0000256" key="5">
    <source>
        <dbReference type="ARBA" id="ARBA00022737"/>
    </source>
</evidence>
<evidence type="ECO:0000256" key="7">
    <source>
        <dbReference type="ARBA" id="ARBA00022833"/>
    </source>
</evidence>
<dbReference type="PANTHER" id="PTHR14196">
    <property type="entry name" value="ODD-SKIPPED - RELATED"/>
    <property type="match status" value="1"/>
</dbReference>
<evidence type="ECO:0000313" key="14">
    <source>
        <dbReference type="Proteomes" id="UP000198287"/>
    </source>
</evidence>
<dbReference type="Pfam" id="PF00096">
    <property type="entry name" value="zf-C2H2"/>
    <property type="match status" value="3"/>
</dbReference>
<name>A0A226DJN3_FOLCA</name>
<dbReference type="FunFam" id="3.30.160.60:FF:000060">
    <property type="entry name" value="zinc finger protein 436"/>
    <property type="match status" value="1"/>
</dbReference>
<dbReference type="GO" id="GO:0005634">
    <property type="term" value="C:nucleus"/>
    <property type="evidence" value="ECO:0007669"/>
    <property type="project" value="UniProtKB-SubCell"/>
</dbReference>
<dbReference type="PROSITE" id="PS00028">
    <property type="entry name" value="ZINC_FINGER_C2H2_1"/>
    <property type="match status" value="4"/>
</dbReference>
<dbReference type="GO" id="GO:0008270">
    <property type="term" value="F:zinc ion binding"/>
    <property type="evidence" value="ECO:0007669"/>
    <property type="project" value="UniProtKB-KW"/>
</dbReference>
<keyword evidence="4" id="KW-0479">Metal-binding</keyword>
<dbReference type="EMBL" id="LNIX01000018">
    <property type="protein sequence ID" value="OXA45330.1"/>
    <property type="molecule type" value="Genomic_DNA"/>
</dbReference>
<dbReference type="PANTHER" id="PTHR14196:SF0">
    <property type="entry name" value="PROTEIN BOWEL"/>
    <property type="match status" value="1"/>
</dbReference>
<dbReference type="GO" id="GO:0000977">
    <property type="term" value="F:RNA polymerase II transcription regulatory region sequence-specific DNA binding"/>
    <property type="evidence" value="ECO:0007669"/>
    <property type="project" value="TreeGrafter"/>
</dbReference>